<sequence length="154" mass="17273">MAGNIRPVLAAVTFALLGVLVGLGSYTFYYARGFSYLSDDPNACANCHIMREQLASWQKSSHHKVATCNACHTPHNLVGKYATKLENGYHHSRAFTFQDWHEPIRMREASARIVLENCQDCHRQMVSQLPEHLVEPNAPVNCITCHRDVGHAAK</sequence>
<evidence type="ECO:0000256" key="11">
    <source>
        <dbReference type="ARBA" id="ARBA00023136"/>
    </source>
</evidence>
<comment type="subcellular location">
    <subcellularLocation>
        <location evidence="1">Cell membrane</location>
    </subcellularLocation>
</comment>
<keyword evidence="10" id="KW-0408">Iron</keyword>
<dbReference type="InterPro" id="IPR036280">
    <property type="entry name" value="Multihaem_cyt_sf"/>
</dbReference>
<evidence type="ECO:0000256" key="8">
    <source>
        <dbReference type="ARBA" id="ARBA00022982"/>
    </source>
</evidence>
<keyword evidence="3" id="KW-0813">Transport</keyword>
<evidence type="ECO:0000256" key="7">
    <source>
        <dbReference type="ARBA" id="ARBA00022723"/>
    </source>
</evidence>
<dbReference type="InterPro" id="IPR051174">
    <property type="entry name" value="Cytochrome_c-type_ET"/>
</dbReference>
<dbReference type="GO" id="GO:0005886">
    <property type="term" value="C:plasma membrane"/>
    <property type="evidence" value="ECO:0007669"/>
    <property type="project" value="UniProtKB-SubCell"/>
</dbReference>
<dbReference type="PANTHER" id="PTHR30333">
    <property type="entry name" value="CYTOCHROME C-TYPE PROTEIN"/>
    <property type="match status" value="1"/>
</dbReference>
<reference evidence="13 14" key="1">
    <citation type="submission" date="2017-11" db="EMBL/GenBank/DDBJ databases">
        <title>Evolution of Phototrophy in the Chloroflexi Phylum Driven by Horizontal Gene Transfer.</title>
        <authorList>
            <person name="Ward L.M."/>
            <person name="Hemp J."/>
            <person name="Shih P.M."/>
            <person name="Mcglynn S.E."/>
            <person name="Fischer W."/>
        </authorList>
    </citation>
    <scope>NUCLEOTIDE SEQUENCE [LARGE SCALE GENOMIC DNA]</scope>
    <source>
        <strain evidence="13">JP3_7</strain>
    </source>
</reference>
<dbReference type="InterPro" id="IPR017571">
    <property type="entry name" value="NrfH"/>
</dbReference>
<evidence type="ECO:0000313" key="14">
    <source>
        <dbReference type="Proteomes" id="UP000230790"/>
    </source>
</evidence>
<name>A0A2M8QC46_9CHLR</name>
<keyword evidence="7" id="KW-0479">Metal-binding</keyword>
<keyword evidence="9" id="KW-1133">Transmembrane helix</keyword>
<evidence type="ECO:0000256" key="4">
    <source>
        <dbReference type="ARBA" id="ARBA00022475"/>
    </source>
</evidence>
<organism evidence="13 14">
    <name type="scientific">Candidatus Thermofonsia Clade 3 bacterium</name>
    <dbReference type="NCBI Taxonomy" id="2364212"/>
    <lineage>
        <taxon>Bacteria</taxon>
        <taxon>Bacillati</taxon>
        <taxon>Chloroflexota</taxon>
        <taxon>Candidatus Thermofontia</taxon>
        <taxon>Candidatus Thermofonsia Clade 3</taxon>
    </lineage>
</organism>
<keyword evidence="11" id="KW-0472">Membrane</keyword>
<comment type="caution">
    <text evidence="13">The sequence shown here is derived from an EMBL/GenBank/DDBJ whole genome shotgun (WGS) entry which is preliminary data.</text>
</comment>
<protein>
    <submittedName>
        <fullName evidence="13">Cytochrome c nitrite reductase small subunit</fullName>
    </submittedName>
</protein>
<feature type="domain" description="NapC/NirT cytochrome c N-terminal" evidence="12">
    <location>
        <begin position="11"/>
        <end position="152"/>
    </location>
</feature>
<evidence type="ECO:0000256" key="2">
    <source>
        <dbReference type="ARBA" id="ARBA00007395"/>
    </source>
</evidence>
<keyword evidence="6" id="KW-0812">Transmembrane</keyword>
<dbReference type="NCBIfam" id="TIGR03153">
    <property type="entry name" value="cytochr_NrfH"/>
    <property type="match status" value="1"/>
</dbReference>
<evidence type="ECO:0000256" key="10">
    <source>
        <dbReference type="ARBA" id="ARBA00023004"/>
    </source>
</evidence>
<gene>
    <name evidence="13" type="primary">nrfH</name>
    <name evidence="13" type="ORF">CUN48_09105</name>
</gene>
<dbReference type="Pfam" id="PF03264">
    <property type="entry name" value="Cytochrom_NNT"/>
    <property type="match status" value="1"/>
</dbReference>
<dbReference type="GO" id="GO:0022900">
    <property type="term" value="P:electron transport chain"/>
    <property type="evidence" value="ECO:0007669"/>
    <property type="project" value="InterPro"/>
</dbReference>
<dbReference type="Proteomes" id="UP000230790">
    <property type="component" value="Unassembled WGS sequence"/>
</dbReference>
<evidence type="ECO:0000313" key="13">
    <source>
        <dbReference type="EMBL" id="PJF47362.1"/>
    </source>
</evidence>
<dbReference type="EMBL" id="PGTN01000053">
    <property type="protein sequence ID" value="PJF47362.1"/>
    <property type="molecule type" value="Genomic_DNA"/>
</dbReference>
<evidence type="ECO:0000256" key="5">
    <source>
        <dbReference type="ARBA" id="ARBA00022617"/>
    </source>
</evidence>
<keyword evidence="8" id="KW-0249">Electron transport</keyword>
<evidence type="ECO:0000259" key="12">
    <source>
        <dbReference type="Pfam" id="PF03264"/>
    </source>
</evidence>
<keyword evidence="4" id="KW-1003">Cell membrane</keyword>
<dbReference type="SUPFAM" id="SSF48695">
    <property type="entry name" value="Multiheme cytochromes"/>
    <property type="match status" value="1"/>
</dbReference>
<dbReference type="GO" id="GO:0046872">
    <property type="term" value="F:metal ion binding"/>
    <property type="evidence" value="ECO:0007669"/>
    <property type="project" value="UniProtKB-KW"/>
</dbReference>
<proteinExistence type="inferred from homology"/>
<comment type="similarity">
    <text evidence="2">Belongs to the NapC/NirT/NrfH family.</text>
</comment>
<dbReference type="GO" id="GO:0009061">
    <property type="term" value="P:anaerobic respiration"/>
    <property type="evidence" value="ECO:0007669"/>
    <property type="project" value="TreeGrafter"/>
</dbReference>
<dbReference type="AlphaFoldDB" id="A0A2M8QC46"/>
<evidence type="ECO:0000256" key="3">
    <source>
        <dbReference type="ARBA" id="ARBA00022448"/>
    </source>
</evidence>
<keyword evidence="5" id="KW-0349">Heme</keyword>
<dbReference type="GO" id="GO:0009055">
    <property type="term" value="F:electron transfer activity"/>
    <property type="evidence" value="ECO:0007669"/>
    <property type="project" value="TreeGrafter"/>
</dbReference>
<evidence type="ECO:0000256" key="1">
    <source>
        <dbReference type="ARBA" id="ARBA00004236"/>
    </source>
</evidence>
<accession>A0A2M8QC46</accession>
<dbReference type="InterPro" id="IPR005126">
    <property type="entry name" value="NapC/NirT_cyt_c_N"/>
</dbReference>
<dbReference type="Gene3D" id="1.10.3820.10">
    <property type="entry name" value="Di-heme elbow motif domain"/>
    <property type="match status" value="1"/>
</dbReference>
<evidence type="ECO:0000256" key="9">
    <source>
        <dbReference type="ARBA" id="ARBA00022989"/>
    </source>
</evidence>
<dbReference type="InterPro" id="IPR038266">
    <property type="entry name" value="NapC/NirT_cytc_sf"/>
</dbReference>
<dbReference type="PANTHER" id="PTHR30333:SF1">
    <property type="entry name" value="CYTOCHROME C-TYPE PROTEIN NAPC"/>
    <property type="match status" value="1"/>
</dbReference>
<evidence type="ECO:0000256" key="6">
    <source>
        <dbReference type="ARBA" id="ARBA00022692"/>
    </source>
</evidence>